<accession>A0A650CPC5</accession>
<reference evidence="1 2" key="1">
    <citation type="submission" date="2019-10" db="EMBL/GenBank/DDBJ databases">
        <title>Genome Sequences from Six Type Strain Members of the Archaeal Family Sulfolobaceae: Acidianus ambivalens, Acidianus infernus, Metallosphaera prunae, Stygiolobus azoricus, Sulfolobus metallicus, and Sulfurisphaera ohwakuensis.</title>
        <authorList>
            <person name="Counts J.A."/>
            <person name="Kelly R.M."/>
        </authorList>
    </citation>
    <scope>NUCLEOTIDE SEQUENCE [LARGE SCALE GENOMIC DNA]</scope>
    <source>
        <strain evidence="1 2">FC6</strain>
    </source>
</reference>
<name>A0A650CPC5_9CREN</name>
<protein>
    <submittedName>
        <fullName evidence="1">Uncharacterized protein</fullName>
    </submittedName>
</protein>
<dbReference type="Proteomes" id="UP000423396">
    <property type="component" value="Chromosome"/>
</dbReference>
<sequence length="399" mass="45347">MIFATLGSNKLVTTLDAIMTEIFTGVKPDKILILSEEARRIDLSEVMKAFGFNVETENLELGIGINAWRDKIKDIEIDVADITPGRKYMAIAVLNYSKAKEVRYAYLKEESKGYNIFGYVPLQEITVYDVRNGVSIPYDPPKTVENLPRKVEIDVESLEALINLYSLLGNVDYDEDFEEICRLRSGDIRFKEEEKIMQYVKDRYFFLADVNVYVFLGERLGKITWSKEFGPRLLASRSTYNELLRHTTSTQKGEDPKFHLAMSSYRRIHKQVPVSESSRGSDVVLIEEAKALKKELPDPLALITADGGVGTSGTSQGVKVILLHDKVKGQRNVGELLFCESFYKNNIEISVNGEPFARILKSKFPNERKVTVETLKAEYNYAYVLSKLEEIMKNNGSEN</sequence>
<dbReference type="KEGG" id="sazo:D1868_06550"/>
<dbReference type="EMBL" id="CP045483">
    <property type="protein sequence ID" value="QGR19689.1"/>
    <property type="molecule type" value="Genomic_DNA"/>
</dbReference>
<gene>
    <name evidence="1" type="ORF">D1868_06550</name>
</gene>
<proteinExistence type="predicted"/>
<dbReference type="GeneID" id="42798714"/>
<dbReference type="AlphaFoldDB" id="A0A650CPC5"/>
<dbReference type="RefSeq" id="WP_156006710.1">
    <property type="nucleotide sequence ID" value="NZ_CP045483.1"/>
</dbReference>
<evidence type="ECO:0000313" key="2">
    <source>
        <dbReference type="Proteomes" id="UP000423396"/>
    </source>
</evidence>
<organism evidence="1 2">
    <name type="scientific">Stygiolobus azoricus</name>
    <dbReference type="NCBI Taxonomy" id="41675"/>
    <lineage>
        <taxon>Archaea</taxon>
        <taxon>Thermoproteota</taxon>
        <taxon>Thermoprotei</taxon>
        <taxon>Sulfolobales</taxon>
        <taxon>Sulfolobaceae</taxon>
        <taxon>Stygiolobus</taxon>
    </lineage>
</organism>
<keyword evidence="2" id="KW-1185">Reference proteome</keyword>
<evidence type="ECO:0000313" key="1">
    <source>
        <dbReference type="EMBL" id="QGR19689.1"/>
    </source>
</evidence>
<dbReference type="OrthoDB" id="43803at2157"/>